<dbReference type="EMBL" id="CM046398">
    <property type="protein sequence ID" value="KAI8530665.1"/>
    <property type="molecule type" value="Genomic_DNA"/>
</dbReference>
<gene>
    <name evidence="1" type="ORF">RHMOL_Rhmol11G0077200</name>
</gene>
<sequence>MSTQITNSTPPTKWETLPLSSLHSLPMAAPSAVPHNPPFSLTNHHPSRIFSLNHLTFSRKYPTKIHPKIFPVAFNGVRISHNQPNPLETAKTPARALGPNPHFLQLGPHNTHSTRRIQAKSTGSDSSFSSRSLQSVSGLLHLVVSLGIILAMDKVLKKAFVAAAIKFPSALFGMFCVFTILMVLDSTIPAAATSLMNFFEPALLFIQRWLPLFYVPSLVVLPLAVKDIPAASGVKICLIIVGGWLASLSVAGFTAIAVRKMVKTEMIPAEPMSKPPPFSSLEIRTWSGIFLVSFVASLLYPTALGTGARTCLPFLLASTVLGYMVGSGLPSDLKKVFHPIICCALSADIAALAFAYLSNSGIDPVLGSCFGLLVETRDKPAVVFTLNTGYYLTKVSSNPGAGDILMGFLGAVIISFAFSMFKQRKLVKRHSAEIFTSVVISTVFSLYSTALIGRLVGLEPSLTISILPRCITVALALSIVSLFEGANSSLTAAVVVLTGLVGANFVQAMLDKLRFDDPIARGIATASSAHGLGTAALSAKEPEALPFCAIAYALTGIFGSLLCSVPAVRQSLLAVVG</sequence>
<evidence type="ECO:0000313" key="1">
    <source>
        <dbReference type="EMBL" id="KAI8530665.1"/>
    </source>
</evidence>
<accession>A0ACC0LPN0</accession>
<reference evidence="1" key="1">
    <citation type="submission" date="2022-02" db="EMBL/GenBank/DDBJ databases">
        <title>Plant Genome Project.</title>
        <authorList>
            <person name="Zhang R.-G."/>
        </authorList>
    </citation>
    <scope>NUCLEOTIDE SEQUENCE</scope>
    <source>
        <strain evidence="1">AT1</strain>
    </source>
</reference>
<organism evidence="1 2">
    <name type="scientific">Rhododendron molle</name>
    <name type="common">Chinese azalea</name>
    <name type="synonym">Azalea mollis</name>
    <dbReference type="NCBI Taxonomy" id="49168"/>
    <lineage>
        <taxon>Eukaryota</taxon>
        <taxon>Viridiplantae</taxon>
        <taxon>Streptophyta</taxon>
        <taxon>Embryophyta</taxon>
        <taxon>Tracheophyta</taxon>
        <taxon>Spermatophyta</taxon>
        <taxon>Magnoliopsida</taxon>
        <taxon>eudicotyledons</taxon>
        <taxon>Gunneridae</taxon>
        <taxon>Pentapetalae</taxon>
        <taxon>asterids</taxon>
        <taxon>Ericales</taxon>
        <taxon>Ericaceae</taxon>
        <taxon>Ericoideae</taxon>
        <taxon>Rhodoreae</taxon>
        <taxon>Rhododendron</taxon>
    </lineage>
</organism>
<protein>
    <submittedName>
        <fullName evidence="1">Uncharacterized protein</fullName>
    </submittedName>
</protein>
<keyword evidence="2" id="KW-1185">Reference proteome</keyword>
<proteinExistence type="predicted"/>
<evidence type="ECO:0000313" key="2">
    <source>
        <dbReference type="Proteomes" id="UP001062846"/>
    </source>
</evidence>
<dbReference type="Proteomes" id="UP001062846">
    <property type="component" value="Chromosome 11"/>
</dbReference>
<comment type="caution">
    <text evidence="1">The sequence shown here is derived from an EMBL/GenBank/DDBJ whole genome shotgun (WGS) entry which is preliminary data.</text>
</comment>
<name>A0ACC0LPN0_RHOML</name>